<evidence type="ECO:0000313" key="1">
    <source>
        <dbReference type="EMBL" id="MDG3006595.1"/>
    </source>
</evidence>
<name>A0ABT6FGT5_9BACT</name>
<proteinExistence type="predicted"/>
<dbReference type="EMBL" id="JARRAG010000002">
    <property type="protein sequence ID" value="MDG3006595.1"/>
    <property type="molecule type" value="Genomic_DNA"/>
</dbReference>
<dbReference type="RefSeq" id="WP_277862891.1">
    <property type="nucleotide sequence ID" value="NZ_JARRAG010000002.1"/>
</dbReference>
<comment type="caution">
    <text evidence="1">The sequence shown here is derived from an EMBL/GenBank/DDBJ whole genome shotgun (WGS) entry which is preliminary data.</text>
</comment>
<reference evidence="1 2" key="1">
    <citation type="submission" date="2023-03" db="EMBL/GenBank/DDBJ databases">
        <title>Paludisphaera mucosa sp. nov. a novel planctomycete from northern fen.</title>
        <authorList>
            <person name="Ivanova A."/>
        </authorList>
    </citation>
    <scope>NUCLEOTIDE SEQUENCE [LARGE SCALE GENOMIC DNA]</scope>
    <source>
        <strain evidence="1 2">Pla2</strain>
    </source>
</reference>
<dbReference type="Proteomes" id="UP001216907">
    <property type="component" value="Unassembled WGS sequence"/>
</dbReference>
<sequence>MKNSVLRDGGRAFGLGLLAFATGFGMGCDSSKQGGTQVQVSDEDRALVNARKESYAARAKEKAAARTTKKH</sequence>
<dbReference type="PROSITE" id="PS51257">
    <property type="entry name" value="PROKAR_LIPOPROTEIN"/>
    <property type="match status" value="1"/>
</dbReference>
<evidence type="ECO:0000313" key="2">
    <source>
        <dbReference type="Proteomes" id="UP001216907"/>
    </source>
</evidence>
<accession>A0ABT6FGT5</accession>
<keyword evidence="2" id="KW-1185">Reference proteome</keyword>
<protein>
    <submittedName>
        <fullName evidence="1">Uncharacterized protein</fullName>
    </submittedName>
</protein>
<gene>
    <name evidence="1" type="ORF">PZE19_22720</name>
</gene>
<organism evidence="1 2">
    <name type="scientific">Paludisphaera mucosa</name>
    <dbReference type="NCBI Taxonomy" id="3030827"/>
    <lineage>
        <taxon>Bacteria</taxon>
        <taxon>Pseudomonadati</taxon>
        <taxon>Planctomycetota</taxon>
        <taxon>Planctomycetia</taxon>
        <taxon>Isosphaerales</taxon>
        <taxon>Isosphaeraceae</taxon>
        <taxon>Paludisphaera</taxon>
    </lineage>
</organism>